<feature type="short sequence motif" description="VHIID" evidence="3">
    <location>
        <begin position="334"/>
        <end position="338"/>
    </location>
</feature>
<gene>
    <name evidence="4" type="ORF">V6N12_061725</name>
</gene>
<name>A0ABR2DXW8_9ROSI</name>
<dbReference type="PANTHER" id="PTHR31636">
    <property type="entry name" value="OSJNBA0084A10.13 PROTEIN-RELATED"/>
    <property type="match status" value="1"/>
</dbReference>
<reference evidence="4 5" key="1">
    <citation type="journal article" date="2024" name="G3 (Bethesda)">
        <title>Genome assembly of Hibiscus sabdariffa L. provides insights into metabolisms of medicinal natural products.</title>
        <authorList>
            <person name="Kim T."/>
        </authorList>
    </citation>
    <scope>NUCLEOTIDE SEQUENCE [LARGE SCALE GENOMIC DNA]</scope>
    <source>
        <strain evidence="4">TK-2024</strain>
        <tissue evidence="4">Old leaves</tissue>
    </source>
</reference>
<evidence type="ECO:0000313" key="4">
    <source>
        <dbReference type="EMBL" id="KAK8548821.1"/>
    </source>
</evidence>
<evidence type="ECO:0000256" key="3">
    <source>
        <dbReference type="PROSITE-ProRule" id="PRU01191"/>
    </source>
</evidence>
<sequence>MGNDVSSSDDFNFYAAPDKFSSSDKEFQSLYGGVHGKESDFDGVEAWGETGAVDSLRSDYDYSRDESMAATGFGFSKLGLQQHQHQHQQQNYTGYGLLDGLSFNAQSDEIAEIGRINNVVCADINETKKGKQQPLCLSSLGLLNNYGNGFKRLHGKTRTDDDITVSVARNDKDRKFSTEEIIRIAGEMFIKSCGQTVDGISMIDHPFNVCFSGLSGQERRDVELAMLLLAAADKLGCQQYESASRLLKQCDYMSSKNGNPVQRVVYYFTEALREKIGRSSSKGLKWRPLFNIDEAVMIMNPTVLACHRELPFVMVTQFAGIQAIVEHVTDAKKVHIIDLEIRHGAHWTILMQALASQQQECALELLKVTAVSTEEKDLIENTGKRLSSFAQSMGIPFAFKVVMVSDMLDLKEDLFEIDAEESIVAYAAFTFRRLLVMPDRIENIMRVLRFINPCLMVVTEIEANHNSPIFVNRFIEVLFFFSAYFDCAATCMKEDTKNREIMESVFFGEGIRNMIATEGDERKVRHVKFDVWRAFFARYMMEEADLSMSSMYQVDLILKSGGQAKRKLTKAQAMGRNQQQVRNHVSDSVEYGIEKLHRVAEQFLVYPLAALEGAIQGAARGVHNVATHKHYVERADFADHHGKCKCKSSKPHGSACGQHARPSPYEFYSYTPTSKTPAALPAQAGPAQFQYHYHPAFSVPCRPPY</sequence>
<comment type="caution">
    <text evidence="3">Lacks conserved residue(s) required for the propagation of feature annotation.</text>
</comment>
<dbReference type="PROSITE" id="PS50985">
    <property type="entry name" value="GRAS"/>
    <property type="match status" value="1"/>
</dbReference>
<evidence type="ECO:0000256" key="2">
    <source>
        <dbReference type="ARBA" id="ARBA00023163"/>
    </source>
</evidence>
<evidence type="ECO:0000313" key="5">
    <source>
        <dbReference type="Proteomes" id="UP001472677"/>
    </source>
</evidence>
<feature type="region of interest" description="SAW" evidence="3">
    <location>
        <begin position="516"/>
        <end position="592"/>
    </location>
</feature>
<feature type="region of interest" description="Leucine repeat II (LRII)" evidence="3">
    <location>
        <begin position="381"/>
        <end position="413"/>
    </location>
</feature>
<accession>A0ABR2DXW8</accession>
<proteinExistence type="inferred from homology"/>
<protein>
    <recommendedName>
        <fullName evidence="6">DELLA protein RGL1-like</fullName>
    </recommendedName>
</protein>
<organism evidence="4 5">
    <name type="scientific">Hibiscus sabdariffa</name>
    <name type="common">roselle</name>
    <dbReference type="NCBI Taxonomy" id="183260"/>
    <lineage>
        <taxon>Eukaryota</taxon>
        <taxon>Viridiplantae</taxon>
        <taxon>Streptophyta</taxon>
        <taxon>Embryophyta</taxon>
        <taxon>Tracheophyta</taxon>
        <taxon>Spermatophyta</taxon>
        <taxon>Magnoliopsida</taxon>
        <taxon>eudicotyledons</taxon>
        <taxon>Gunneridae</taxon>
        <taxon>Pentapetalae</taxon>
        <taxon>rosids</taxon>
        <taxon>malvids</taxon>
        <taxon>Malvales</taxon>
        <taxon>Malvaceae</taxon>
        <taxon>Malvoideae</taxon>
        <taxon>Hibiscus</taxon>
    </lineage>
</organism>
<comment type="similarity">
    <text evidence="3">Belongs to the GRAS family.</text>
</comment>
<comment type="caution">
    <text evidence="4">The sequence shown here is derived from an EMBL/GenBank/DDBJ whole genome shotgun (WGS) entry which is preliminary data.</text>
</comment>
<evidence type="ECO:0000256" key="1">
    <source>
        <dbReference type="ARBA" id="ARBA00023015"/>
    </source>
</evidence>
<evidence type="ECO:0008006" key="6">
    <source>
        <dbReference type="Google" id="ProtNLM"/>
    </source>
</evidence>
<keyword evidence="1" id="KW-0805">Transcription regulation</keyword>
<keyword evidence="2" id="KW-0804">Transcription</keyword>
<dbReference type="EMBL" id="JBBPBM010000021">
    <property type="protein sequence ID" value="KAK8548821.1"/>
    <property type="molecule type" value="Genomic_DNA"/>
</dbReference>
<dbReference type="InterPro" id="IPR005202">
    <property type="entry name" value="TF_GRAS"/>
</dbReference>
<dbReference type="Proteomes" id="UP001472677">
    <property type="component" value="Unassembled WGS sequence"/>
</dbReference>
<dbReference type="Pfam" id="PF03514">
    <property type="entry name" value="GRAS"/>
    <property type="match status" value="1"/>
</dbReference>
<keyword evidence="5" id="KW-1185">Reference proteome</keyword>